<keyword evidence="3" id="KW-1185">Reference proteome</keyword>
<proteinExistence type="predicted"/>
<name>A0A8J8NQN7_HALGN</name>
<accession>A0A8J8NQN7</accession>
<feature type="region of interest" description="Disordered" evidence="1">
    <location>
        <begin position="87"/>
        <end position="131"/>
    </location>
</feature>
<organism evidence="2 3">
    <name type="scientific">Halteria grandinella</name>
    <dbReference type="NCBI Taxonomy" id="5974"/>
    <lineage>
        <taxon>Eukaryota</taxon>
        <taxon>Sar</taxon>
        <taxon>Alveolata</taxon>
        <taxon>Ciliophora</taxon>
        <taxon>Intramacronucleata</taxon>
        <taxon>Spirotrichea</taxon>
        <taxon>Stichotrichia</taxon>
        <taxon>Sporadotrichida</taxon>
        <taxon>Halteriidae</taxon>
        <taxon>Halteria</taxon>
    </lineage>
</organism>
<evidence type="ECO:0000313" key="2">
    <source>
        <dbReference type="EMBL" id="TNV79019.1"/>
    </source>
</evidence>
<dbReference type="AlphaFoldDB" id="A0A8J8NQN7"/>
<reference evidence="2" key="1">
    <citation type="submission" date="2019-06" db="EMBL/GenBank/DDBJ databases">
        <authorList>
            <person name="Zheng W."/>
        </authorList>
    </citation>
    <scope>NUCLEOTIDE SEQUENCE</scope>
    <source>
        <strain evidence="2">QDHG01</strain>
    </source>
</reference>
<dbReference type="Proteomes" id="UP000785679">
    <property type="component" value="Unassembled WGS sequence"/>
</dbReference>
<feature type="compositionally biased region" description="Polar residues" evidence="1">
    <location>
        <begin position="88"/>
        <end position="98"/>
    </location>
</feature>
<evidence type="ECO:0000313" key="3">
    <source>
        <dbReference type="Proteomes" id="UP000785679"/>
    </source>
</evidence>
<sequence>MSISTGFHQTQQQPFQPSIRQAHQTSYQLTHGLNTQNGFHSTKNSSGNVTLKDFTHSKFTENPHYSAHKTNEKFFKTIDESQIFVPGGSTQQHYQDPSQLKPHRNSKRNISMIPPSPIKGGAGDMGEKKSSLAQLRKMHETRYREKSPFDSNIEHGLTFMERVVRQKNYQINQRSLALTGRMAIDDQTSMQQTQDKYLGSPHKMIIIPVKPAEPNSPQKEFKKTQCNITRFVKGLKDTRVQTHNNMSILRPNIR</sequence>
<comment type="caution">
    <text evidence="2">The sequence shown here is derived from an EMBL/GenBank/DDBJ whole genome shotgun (WGS) entry which is preliminary data.</text>
</comment>
<evidence type="ECO:0000256" key="1">
    <source>
        <dbReference type="SAM" id="MobiDB-lite"/>
    </source>
</evidence>
<protein>
    <submittedName>
        <fullName evidence="2">Uncharacterized protein</fullName>
    </submittedName>
</protein>
<feature type="region of interest" description="Disordered" evidence="1">
    <location>
        <begin position="1"/>
        <end position="22"/>
    </location>
</feature>
<dbReference type="EMBL" id="RRYP01009512">
    <property type="protein sequence ID" value="TNV79019.1"/>
    <property type="molecule type" value="Genomic_DNA"/>
</dbReference>
<gene>
    <name evidence="2" type="ORF">FGO68_gene13222</name>
</gene>